<sequence>MNRLHSRNTAVTFYLMLATDFRIIVLELQVSRTALNPTDVVRIVLDIEFPIHYDFVFDHDSAIIIFELAPHASILSLTQAQRGDIPNRKFSTAQGYAVSQRRGSSDTEATTSVLAILVRDKHTDLVVVMEKGSVMATFRPDTIDAHGLKWSPDGKPMLMVWDSPAYGAKLSFFSAMGHPLRQFNIGPESPVSAGLSFEISGTGVSCVDWVEKAGSRTKTKLAIGNGSGQIMVRSQGSQSLTMESQSLQHTSVLCSSTTAIWQHLGGDAYRPVEGVWDLGADGIGEIELVAVSCQRQQLASKVHGSPNVVFIWDTQQRSVLAAIIYQKEVRQLIWDNMTTLLLIVTAESTPSFHYWPLSDMPPGQVSPPLLKGLSSSRWEGRLLHYYDTSDSEPSFEDLSFFMLSSAKHVDIVRLDDDDIEFPSIFDGSKRDGRETPLDFTATSDALVRSMQPAALSTASDGSSIFF</sequence>
<dbReference type="SUPFAM" id="SSF50978">
    <property type="entry name" value="WD40 repeat-like"/>
    <property type="match status" value="1"/>
</dbReference>
<reference evidence="1 2" key="1">
    <citation type="submission" date="2023-08" db="EMBL/GenBank/DDBJ databases">
        <title>Black Yeasts Isolated from many extreme environments.</title>
        <authorList>
            <person name="Coleine C."/>
            <person name="Stajich J.E."/>
            <person name="Selbmann L."/>
        </authorList>
    </citation>
    <scope>NUCLEOTIDE SEQUENCE [LARGE SCALE GENOMIC DNA]</scope>
    <source>
        <strain evidence="1 2">CCFEE 5885</strain>
    </source>
</reference>
<keyword evidence="2" id="KW-1185">Reference proteome</keyword>
<dbReference type="InterPro" id="IPR036322">
    <property type="entry name" value="WD40_repeat_dom_sf"/>
</dbReference>
<dbReference type="Proteomes" id="UP001345013">
    <property type="component" value="Unassembled WGS sequence"/>
</dbReference>
<evidence type="ECO:0000313" key="1">
    <source>
        <dbReference type="EMBL" id="KAK5077374.1"/>
    </source>
</evidence>
<dbReference type="InterPro" id="IPR052778">
    <property type="entry name" value="Centrosome-WD_assoc"/>
</dbReference>
<accession>A0ABR0JX35</accession>
<proteinExistence type="predicted"/>
<protein>
    <submittedName>
        <fullName evidence="1">Uncharacterized protein</fullName>
    </submittedName>
</protein>
<organism evidence="1 2">
    <name type="scientific">Lithohypha guttulata</name>
    <dbReference type="NCBI Taxonomy" id="1690604"/>
    <lineage>
        <taxon>Eukaryota</taxon>
        <taxon>Fungi</taxon>
        <taxon>Dikarya</taxon>
        <taxon>Ascomycota</taxon>
        <taxon>Pezizomycotina</taxon>
        <taxon>Eurotiomycetes</taxon>
        <taxon>Chaetothyriomycetidae</taxon>
        <taxon>Chaetothyriales</taxon>
        <taxon>Trichomeriaceae</taxon>
        <taxon>Lithohypha</taxon>
    </lineage>
</organism>
<dbReference type="PANTHER" id="PTHR16220">
    <property type="entry name" value="WD REPEAT PROTEIN 8-RELATED"/>
    <property type="match status" value="1"/>
</dbReference>
<name>A0ABR0JX35_9EURO</name>
<evidence type="ECO:0000313" key="2">
    <source>
        <dbReference type="Proteomes" id="UP001345013"/>
    </source>
</evidence>
<dbReference type="PANTHER" id="PTHR16220:SF0">
    <property type="entry name" value="WD REPEAT-CONTAINING PROTEIN WRAP73"/>
    <property type="match status" value="1"/>
</dbReference>
<gene>
    <name evidence="1" type="ORF">LTR24_009702</name>
</gene>
<comment type="caution">
    <text evidence="1">The sequence shown here is derived from an EMBL/GenBank/DDBJ whole genome shotgun (WGS) entry which is preliminary data.</text>
</comment>
<dbReference type="EMBL" id="JAVRRG010000229">
    <property type="protein sequence ID" value="KAK5077374.1"/>
    <property type="molecule type" value="Genomic_DNA"/>
</dbReference>